<proteinExistence type="predicted"/>
<evidence type="ECO:0000313" key="1">
    <source>
        <dbReference type="EMBL" id="CBA04228.1"/>
    </source>
</evidence>
<sequence length="35" mass="3739">MADGCVGHGFNVSYGKKLLLILAYFDAERCGGYAV</sequence>
<name>C6SAT5_NEIME</name>
<dbReference type="EMBL" id="AM889137">
    <property type="protein sequence ID" value="CBA04228.1"/>
    <property type="molecule type" value="Genomic_DNA"/>
</dbReference>
<dbReference type="AlphaFoldDB" id="C6SAT5"/>
<protein>
    <submittedName>
        <fullName evidence="1">Uncharacterized protein</fullName>
    </submittedName>
</protein>
<organism evidence="1">
    <name type="scientific">Neisseria meningitidis alpha153</name>
    <dbReference type="NCBI Taxonomy" id="663926"/>
    <lineage>
        <taxon>Bacteria</taxon>
        <taxon>Pseudomonadati</taxon>
        <taxon>Pseudomonadota</taxon>
        <taxon>Betaproteobacteria</taxon>
        <taxon>Neisseriales</taxon>
        <taxon>Neisseriaceae</taxon>
        <taxon>Neisseria</taxon>
    </lineage>
</organism>
<gene>
    <name evidence="1" type="ORF">NME_0395</name>
</gene>
<accession>C6SAT5</accession>
<reference evidence="1" key="1">
    <citation type="journal article" date="2008" name="Proc. Natl. Acad. Sci. U.S.A.">
        <title>Whole-genome comparison of disease and carriage strains provides insights into virulence evolution in Neisseria meningitidis.</title>
        <authorList>
            <person name="Schoen C."/>
            <person name="Blom J."/>
            <person name="Claus H."/>
            <person name="Schramm-Glueck A."/>
            <person name="Brandt P."/>
            <person name="Mueller T."/>
            <person name="Goesmann A."/>
            <person name="Joseph B."/>
            <person name="Konietzny S."/>
            <person name="Kurzai O."/>
            <person name="Schmitt C."/>
            <person name="Friedrich T."/>
            <person name="Linke B."/>
            <person name="Vogel U."/>
            <person name="Frosch M."/>
        </authorList>
    </citation>
    <scope>NUCLEOTIDE SEQUENCE</scope>
    <source>
        <strain evidence="1">Alpha153</strain>
    </source>
</reference>